<evidence type="ECO:0000256" key="2">
    <source>
        <dbReference type="ARBA" id="ARBA00022588"/>
    </source>
</evidence>
<keyword evidence="5" id="KW-0472">Membrane</keyword>
<organism evidence="7 8">
    <name type="scientific">Arctia plantaginis</name>
    <name type="common">Wood tiger moth</name>
    <name type="synonym">Phalaena plantaginis</name>
    <dbReference type="NCBI Taxonomy" id="874455"/>
    <lineage>
        <taxon>Eukaryota</taxon>
        <taxon>Metazoa</taxon>
        <taxon>Ecdysozoa</taxon>
        <taxon>Arthropoda</taxon>
        <taxon>Hexapoda</taxon>
        <taxon>Insecta</taxon>
        <taxon>Pterygota</taxon>
        <taxon>Neoptera</taxon>
        <taxon>Endopterygota</taxon>
        <taxon>Lepidoptera</taxon>
        <taxon>Glossata</taxon>
        <taxon>Ditrysia</taxon>
        <taxon>Noctuoidea</taxon>
        <taxon>Erebidae</taxon>
        <taxon>Arctiinae</taxon>
        <taxon>Arctia</taxon>
    </lineage>
</organism>
<dbReference type="GO" id="GO:0045087">
    <property type="term" value="P:innate immune response"/>
    <property type="evidence" value="ECO:0007669"/>
    <property type="project" value="UniProtKB-KW"/>
</dbReference>
<keyword evidence="3" id="KW-0391">Immunity</keyword>
<evidence type="ECO:0000256" key="5">
    <source>
        <dbReference type="SAM" id="Phobius"/>
    </source>
</evidence>
<keyword evidence="5" id="KW-1133">Transmembrane helix</keyword>
<feature type="transmembrane region" description="Helical" evidence="5">
    <location>
        <begin position="47"/>
        <end position="69"/>
    </location>
</feature>
<keyword evidence="5" id="KW-0812">Transmembrane</keyword>
<proteinExistence type="inferred from homology"/>
<dbReference type="GO" id="GO:0008745">
    <property type="term" value="F:N-acetylmuramoyl-L-alanine amidase activity"/>
    <property type="evidence" value="ECO:0007669"/>
    <property type="project" value="InterPro"/>
</dbReference>
<dbReference type="GO" id="GO:0009253">
    <property type="term" value="P:peptidoglycan catabolic process"/>
    <property type="evidence" value="ECO:0007669"/>
    <property type="project" value="InterPro"/>
</dbReference>
<dbReference type="SMART" id="SM00701">
    <property type="entry name" value="PGRP"/>
    <property type="match status" value="1"/>
</dbReference>
<comment type="similarity">
    <text evidence="1">Belongs to the N-acetylmuramoyl-L-alanine amidase 2 family.</text>
</comment>
<gene>
    <name evidence="7" type="ORF">APLA_LOCUS2636</name>
</gene>
<feature type="domain" description="Peptidoglycan recognition protein family" evidence="6">
    <location>
        <begin position="86"/>
        <end position="230"/>
    </location>
</feature>
<feature type="region of interest" description="Disordered" evidence="4">
    <location>
        <begin position="1"/>
        <end position="23"/>
    </location>
</feature>
<dbReference type="InterPro" id="IPR036505">
    <property type="entry name" value="Amidase/PGRP_sf"/>
</dbReference>
<reference evidence="7 8" key="1">
    <citation type="submission" date="2020-04" db="EMBL/GenBank/DDBJ databases">
        <authorList>
            <person name="Wallbank WR R."/>
            <person name="Pardo Diaz C."/>
            <person name="Kozak K."/>
            <person name="Martin S."/>
            <person name="Jiggins C."/>
            <person name="Moest M."/>
            <person name="Warren A I."/>
            <person name="Byers J.R.P. K."/>
            <person name="Montejo-Kovacevich G."/>
            <person name="Yen C E."/>
        </authorList>
    </citation>
    <scope>NUCLEOTIDE SEQUENCE [LARGE SCALE GENOMIC DNA]</scope>
</reference>
<evidence type="ECO:0000256" key="3">
    <source>
        <dbReference type="ARBA" id="ARBA00022859"/>
    </source>
</evidence>
<evidence type="ECO:0000256" key="1">
    <source>
        <dbReference type="ARBA" id="ARBA00007553"/>
    </source>
</evidence>
<sequence length="257" mass="29076">MQPLYTVDHESRHNSTNHTEEVRPVASEISPLIQQLPQFRPRNSSTLIIVTFLLIILITGVIIGIYLLVIQSDSENVLPPPVERPLQLVLRSQWDHGNGSLAQHISLSPFKTNEVMVVQTNTDTCQTTESCIQLLQAMQVKASATKRIMPYNFLISSNGQTYEGLGWHRHPAATGQPYKGLVLALIGNFSEVQPTPLQIQEAKKFFAMSVSQQYLDQFYRIVGNNVRDTPVHLSNILMKFPQWSNEFIDANINNKKR</sequence>
<evidence type="ECO:0000259" key="6">
    <source>
        <dbReference type="SMART" id="SM00701"/>
    </source>
</evidence>
<evidence type="ECO:0000313" key="8">
    <source>
        <dbReference type="Proteomes" id="UP000494106"/>
    </source>
</evidence>
<dbReference type="Proteomes" id="UP000494106">
    <property type="component" value="Unassembled WGS sequence"/>
</dbReference>
<evidence type="ECO:0000256" key="4">
    <source>
        <dbReference type="SAM" id="MobiDB-lite"/>
    </source>
</evidence>
<dbReference type="PANTHER" id="PTHR11022:SF73">
    <property type="entry name" value="PEPTIDOGLYCAN-RECOGNITION PROTEIN LD"/>
    <property type="match status" value="1"/>
</dbReference>
<comment type="caution">
    <text evidence="7">The sequence shown here is derived from an EMBL/GenBank/DDBJ whole genome shotgun (WGS) entry which is preliminary data.</text>
</comment>
<name>A0A8S0Z1E9_ARCPL</name>
<protein>
    <recommendedName>
        <fullName evidence="6">Peptidoglycan recognition protein family domain-containing protein</fullName>
    </recommendedName>
</protein>
<keyword evidence="8" id="KW-1185">Reference proteome</keyword>
<dbReference type="InterPro" id="IPR006619">
    <property type="entry name" value="PGRP_domain_met/bac"/>
</dbReference>
<dbReference type="Pfam" id="PF01510">
    <property type="entry name" value="Amidase_2"/>
    <property type="match status" value="1"/>
</dbReference>
<dbReference type="EMBL" id="CADEBC010000208">
    <property type="protein sequence ID" value="CAB3225894.1"/>
    <property type="molecule type" value="Genomic_DNA"/>
</dbReference>
<dbReference type="InterPro" id="IPR002502">
    <property type="entry name" value="Amidase_domain"/>
</dbReference>
<feature type="compositionally biased region" description="Basic and acidic residues" evidence="4">
    <location>
        <begin position="7"/>
        <end position="23"/>
    </location>
</feature>
<keyword evidence="2" id="KW-0399">Innate immunity</keyword>
<accession>A0A8S0Z1E9</accession>
<dbReference type="AlphaFoldDB" id="A0A8S0Z1E9"/>
<dbReference type="OrthoDB" id="7939567at2759"/>
<dbReference type="SUPFAM" id="SSF55846">
    <property type="entry name" value="N-acetylmuramoyl-L-alanine amidase-like"/>
    <property type="match status" value="1"/>
</dbReference>
<dbReference type="CDD" id="cd06583">
    <property type="entry name" value="PGRP"/>
    <property type="match status" value="1"/>
</dbReference>
<dbReference type="GO" id="GO:0008270">
    <property type="term" value="F:zinc ion binding"/>
    <property type="evidence" value="ECO:0007669"/>
    <property type="project" value="InterPro"/>
</dbReference>
<dbReference type="InterPro" id="IPR015510">
    <property type="entry name" value="PGRP"/>
</dbReference>
<dbReference type="Gene3D" id="3.40.80.10">
    <property type="entry name" value="Peptidoglycan recognition protein-like"/>
    <property type="match status" value="1"/>
</dbReference>
<dbReference type="PANTHER" id="PTHR11022">
    <property type="entry name" value="PEPTIDOGLYCAN RECOGNITION PROTEIN"/>
    <property type="match status" value="1"/>
</dbReference>
<evidence type="ECO:0000313" key="7">
    <source>
        <dbReference type="EMBL" id="CAB3225894.1"/>
    </source>
</evidence>